<reference evidence="1" key="2">
    <citation type="submission" date="2020-09" db="EMBL/GenBank/DDBJ databases">
        <authorList>
            <person name="Sun Q."/>
            <person name="Zhou Y."/>
        </authorList>
    </citation>
    <scope>NUCLEOTIDE SEQUENCE</scope>
    <source>
        <strain evidence="1">CGMCC 1.3617</strain>
    </source>
</reference>
<dbReference type="Proteomes" id="UP000661507">
    <property type="component" value="Unassembled WGS sequence"/>
</dbReference>
<dbReference type="EMBL" id="BMKW01000004">
    <property type="protein sequence ID" value="GGJ12040.1"/>
    <property type="molecule type" value="Genomic_DNA"/>
</dbReference>
<dbReference type="RefSeq" id="WP_188966807.1">
    <property type="nucleotide sequence ID" value="NZ_BMKW01000004.1"/>
</dbReference>
<dbReference type="AlphaFoldDB" id="A0A917KH30"/>
<evidence type="ECO:0000313" key="2">
    <source>
        <dbReference type="Proteomes" id="UP000661507"/>
    </source>
</evidence>
<gene>
    <name evidence="1" type="ORF">GCM10011320_19030</name>
</gene>
<comment type="caution">
    <text evidence="1">The sequence shown here is derived from an EMBL/GenBank/DDBJ whole genome shotgun (WGS) entry which is preliminary data.</text>
</comment>
<sequence>MPSDLVLRAVSSAEPARAAPRATGQAVAAPALPAVTAPVTPNPRLRLDGSLGMVVLEFRGSGGEVANSIPSPREIAAYRAAAISDAPVPIGVQPLGAAAPNAAPEFVPAPEPAPAPAPAPG</sequence>
<protein>
    <submittedName>
        <fullName evidence="1">Uncharacterized protein</fullName>
    </submittedName>
</protein>
<accession>A0A917KH30</accession>
<keyword evidence="2" id="KW-1185">Reference proteome</keyword>
<organism evidence="1 2">
    <name type="scientific">Neoroseomonas lacus</name>
    <dbReference type="NCBI Taxonomy" id="287609"/>
    <lineage>
        <taxon>Bacteria</taxon>
        <taxon>Pseudomonadati</taxon>
        <taxon>Pseudomonadota</taxon>
        <taxon>Alphaproteobacteria</taxon>
        <taxon>Acetobacterales</taxon>
        <taxon>Acetobacteraceae</taxon>
        <taxon>Neoroseomonas</taxon>
    </lineage>
</organism>
<reference evidence="1" key="1">
    <citation type="journal article" date="2014" name="Int. J. Syst. Evol. Microbiol.">
        <title>Complete genome sequence of Corynebacterium casei LMG S-19264T (=DSM 44701T), isolated from a smear-ripened cheese.</title>
        <authorList>
            <consortium name="US DOE Joint Genome Institute (JGI-PGF)"/>
            <person name="Walter F."/>
            <person name="Albersmeier A."/>
            <person name="Kalinowski J."/>
            <person name="Ruckert C."/>
        </authorList>
    </citation>
    <scope>NUCLEOTIDE SEQUENCE</scope>
    <source>
        <strain evidence="1">CGMCC 1.3617</strain>
    </source>
</reference>
<name>A0A917KH30_9PROT</name>
<evidence type="ECO:0000313" key="1">
    <source>
        <dbReference type="EMBL" id="GGJ12040.1"/>
    </source>
</evidence>
<proteinExistence type="predicted"/>